<dbReference type="Proteomes" id="UP000593892">
    <property type="component" value="Chromosome"/>
</dbReference>
<dbReference type="InterPro" id="IPR050583">
    <property type="entry name" value="Mycobacterial_A85_antigen"/>
</dbReference>
<organism evidence="3 4">
    <name type="scientific">Paludibaculum fermentans</name>
    <dbReference type="NCBI Taxonomy" id="1473598"/>
    <lineage>
        <taxon>Bacteria</taxon>
        <taxon>Pseudomonadati</taxon>
        <taxon>Acidobacteriota</taxon>
        <taxon>Terriglobia</taxon>
        <taxon>Bryobacterales</taxon>
        <taxon>Bryobacteraceae</taxon>
        <taxon>Paludibaculum</taxon>
    </lineage>
</organism>
<sequence length="340" mass="38122">MHRTPAFVFSLLVVGLPGIASAQGNAPAANQAPNPDIYYHLGPDSLPQEGVPKGEIRGPFTLPSEAYPGTQHTYWVYVPAQYDPAVPASLMVFNDGQAFMNAEGDARAQNVMDNLIFRREIPVMLGVFINPGRRPDQPEPNAKEWGDRTTNRPTEYNTLDDKYARVIVDELLPVLNKSYNISKDPEQRGIGGASSGAIAAFTVAWERPNEFHKVLSVVGSFVNLRGGHVYPDLILKAEKKPIRIFLQDGRNDNRGLRQDGTYDEKRDWFYQNVRMMKALTAKGYDVNYTWGVNRHGQKMGGPILPEMMRWLWRDQAVSTDVHDMVERSVREAKKPSAPAN</sequence>
<dbReference type="AlphaFoldDB" id="A0A7S7SNG6"/>
<name>A0A7S7SNG6_PALFE</name>
<accession>A0A7S7SNG6</accession>
<evidence type="ECO:0000256" key="1">
    <source>
        <dbReference type="SAM" id="MobiDB-lite"/>
    </source>
</evidence>
<protein>
    <submittedName>
        <fullName evidence="3">Esterase family protein</fullName>
    </submittedName>
</protein>
<proteinExistence type="predicted"/>
<dbReference type="PANTHER" id="PTHR48098:SF3">
    <property type="entry name" value="IRON(III) ENTEROBACTIN ESTERASE"/>
    <property type="match status" value="1"/>
</dbReference>
<dbReference type="RefSeq" id="WP_194452208.1">
    <property type="nucleotide sequence ID" value="NZ_CP063849.1"/>
</dbReference>
<dbReference type="EMBL" id="CP063849">
    <property type="protein sequence ID" value="QOY90546.1"/>
    <property type="molecule type" value="Genomic_DNA"/>
</dbReference>
<feature type="region of interest" description="Disordered" evidence="1">
    <location>
        <begin position="132"/>
        <end position="154"/>
    </location>
</feature>
<dbReference type="SUPFAM" id="SSF53474">
    <property type="entry name" value="alpha/beta-Hydrolases"/>
    <property type="match status" value="1"/>
</dbReference>
<evidence type="ECO:0000313" key="3">
    <source>
        <dbReference type="EMBL" id="QOY90546.1"/>
    </source>
</evidence>
<dbReference type="Gene3D" id="3.40.50.1820">
    <property type="entry name" value="alpha/beta hydrolase"/>
    <property type="match status" value="1"/>
</dbReference>
<dbReference type="InterPro" id="IPR029058">
    <property type="entry name" value="AB_hydrolase_fold"/>
</dbReference>
<keyword evidence="2" id="KW-0732">Signal</keyword>
<feature type="compositionally biased region" description="Basic and acidic residues" evidence="1">
    <location>
        <begin position="133"/>
        <end position="150"/>
    </location>
</feature>
<dbReference type="KEGG" id="pfer:IRI77_11525"/>
<feature type="chain" id="PRO_5032363108" evidence="2">
    <location>
        <begin position="23"/>
        <end position="340"/>
    </location>
</feature>
<dbReference type="Pfam" id="PF00756">
    <property type="entry name" value="Esterase"/>
    <property type="match status" value="1"/>
</dbReference>
<dbReference type="PANTHER" id="PTHR48098">
    <property type="entry name" value="ENTEROCHELIN ESTERASE-RELATED"/>
    <property type="match status" value="1"/>
</dbReference>
<evidence type="ECO:0000313" key="4">
    <source>
        <dbReference type="Proteomes" id="UP000593892"/>
    </source>
</evidence>
<reference evidence="3 4" key="1">
    <citation type="submission" date="2020-10" db="EMBL/GenBank/DDBJ databases">
        <title>Complete genome sequence of Paludibaculum fermentans P105T, a facultatively anaerobic acidobacterium capable of dissimilatory Fe(III) reduction.</title>
        <authorList>
            <person name="Dedysh S.N."/>
            <person name="Beletsky A.V."/>
            <person name="Kulichevskaya I.S."/>
            <person name="Mardanov A.V."/>
            <person name="Ravin N.V."/>
        </authorList>
    </citation>
    <scope>NUCLEOTIDE SEQUENCE [LARGE SCALE GENOMIC DNA]</scope>
    <source>
        <strain evidence="3 4">P105</strain>
    </source>
</reference>
<feature type="signal peptide" evidence="2">
    <location>
        <begin position="1"/>
        <end position="22"/>
    </location>
</feature>
<keyword evidence="4" id="KW-1185">Reference proteome</keyword>
<evidence type="ECO:0000256" key="2">
    <source>
        <dbReference type="SAM" id="SignalP"/>
    </source>
</evidence>
<dbReference type="InterPro" id="IPR000801">
    <property type="entry name" value="Esterase-like"/>
</dbReference>
<gene>
    <name evidence="3" type="ORF">IRI77_11525</name>
</gene>